<dbReference type="OrthoDB" id="10603238at2759"/>
<reference evidence="1 2" key="1">
    <citation type="submission" date="2019-05" db="EMBL/GenBank/DDBJ databases">
        <title>Another draft genome of Portunus trituberculatus and its Hox gene families provides insights of decapod evolution.</title>
        <authorList>
            <person name="Jeong J.-H."/>
            <person name="Song I."/>
            <person name="Kim S."/>
            <person name="Choi T."/>
            <person name="Kim D."/>
            <person name="Ryu S."/>
            <person name="Kim W."/>
        </authorList>
    </citation>
    <scope>NUCLEOTIDE SEQUENCE [LARGE SCALE GENOMIC DNA]</scope>
    <source>
        <tissue evidence="1">Muscle</tissue>
    </source>
</reference>
<dbReference type="Proteomes" id="UP000324222">
    <property type="component" value="Unassembled WGS sequence"/>
</dbReference>
<evidence type="ECO:0000313" key="1">
    <source>
        <dbReference type="EMBL" id="MPC86089.1"/>
    </source>
</evidence>
<protein>
    <submittedName>
        <fullName evidence="1">Uncharacterized protein</fullName>
    </submittedName>
</protein>
<dbReference type="EMBL" id="VSRR010070422">
    <property type="protein sequence ID" value="MPC86089.1"/>
    <property type="molecule type" value="Genomic_DNA"/>
</dbReference>
<accession>A0A5B7IV80</accession>
<sequence>MLLPTSGVKMLLVESAVMHERIASLLDSDKESSMNAMLAKKSLHERTAENLLTFALRTIIACLREDYSSVFVIRWVSMVTSTGLTF</sequence>
<comment type="caution">
    <text evidence="1">The sequence shown here is derived from an EMBL/GenBank/DDBJ whole genome shotgun (WGS) entry which is preliminary data.</text>
</comment>
<name>A0A5B7IV80_PORTR</name>
<organism evidence="1 2">
    <name type="scientific">Portunus trituberculatus</name>
    <name type="common">Swimming crab</name>
    <name type="synonym">Neptunus trituberculatus</name>
    <dbReference type="NCBI Taxonomy" id="210409"/>
    <lineage>
        <taxon>Eukaryota</taxon>
        <taxon>Metazoa</taxon>
        <taxon>Ecdysozoa</taxon>
        <taxon>Arthropoda</taxon>
        <taxon>Crustacea</taxon>
        <taxon>Multicrustacea</taxon>
        <taxon>Malacostraca</taxon>
        <taxon>Eumalacostraca</taxon>
        <taxon>Eucarida</taxon>
        <taxon>Decapoda</taxon>
        <taxon>Pleocyemata</taxon>
        <taxon>Brachyura</taxon>
        <taxon>Eubrachyura</taxon>
        <taxon>Portunoidea</taxon>
        <taxon>Portunidae</taxon>
        <taxon>Portuninae</taxon>
        <taxon>Portunus</taxon>
    </lineage>
</organism>
<gene>
    <name evidence="1" type="ORF">E2C01_080903</name>
</gene>
<evidence type="ECO:0000313" key="2">
    <source>
        <dbReference type="Proteomes" id="UP000324222"/>
    </source>
</evidence>
<dbReference type="AlphaFoldDB" id="A0A5B7IV80"/>
<proteinExistence type="predicted"/>
<keyword evidence="2" id="KW-1185">Reference proteome</keyword>